<comment type="caution">
    <text evidence="4">The sequence shown here is derived from an EMBL/GenBank/DDBJ whole genome shotgun (WGS) entry which is preliminary data.</text>
</comment>
<feature type="compositionally biased region" description="Pro residues" evidence="2">
    <location>
        <begin position="1"/>
        <end position="10"/>
    </location>
</feature>
<dbReference type="AlphaFoldDB" id="A0A0A0BW52"/>
<dbReference type="NCBIfam" id="TIGR03558">
    <property type="entry name" value="oxido_grp_1"/>
    <property type="match status" value="1"/>
</dbReference>
<evidence type="ECO:0000259" key="3">
    <source>
        <dbReference type="Pfam" id="PF00296"/>
    </source>
</evidence>
<keyword evidence="4" id="KW-0560">Oxidoreductase</keyword>
<evidence type="ECO:0000313" key="4">
    <source>
        <dbReference type="EMBL" id="KGM11389.1"/>
    </source>
</evidence>
<dbReference type="GO" id="GO:0016705">
    <property type="term" value="F:oxidoreductase activity, acting on paired donors, with incorporation or reduction of molecular oxygen"/>
    <property type="evidence" value="ECO:0007669"/>
    <property type="project" value="InterPro"/>
</dbReference>
<dbReference type="InterPro" id="IPR011251">
    <property type="entry name" value="Luciferase-like_dom"/>
</dbReference>
<reference evidence="4 5" key="2">
    <citation type="journal article" date="2015" name="Stand. Genomic Sci.">
        <title>Draft genome sequence of Cellulomonas carbonis T26(T) and comparative analysis of six Cellulomonas genomes.</title>
        <authorList>
            <person name="Zhuang W."/>
            <person name="Zhang S."/>
            <person name="Xia X."/>
            <person name="Wang G."/>
        </authorList>
    </citation>
    <scope>NUCLEOTIDE SEQUENCE [LARGE SCALE GENOMIC DNA]</scope>
    <source>
        <strain evidence="4 5">T26</strain>
    </source>
</reference>
<accession>A0A0A0BW52</accession>
<feature type="compositionally biased region" description="Basic and acidic residues" evidence="2">
    <location>
        <begin position="13"/>
        <end position="23"/>
    </location>
</feature>
<dbReference type="Pfam" id="PF00296">
    <property type="entry name" value="Bac_luciferase"/>
    <property type="match status" value="1"/>
</dbReference>
<comment type="similarity">
    <text evidence="1">To bacterial alkanal monooxygenase alpha and beta chains.</text>
</comment>
<dbReference type="Gene3D" id="3.20.20.30">
    <property type="entry name" value="Luciferase-like domain"/>
    <property type="match status" value="1"/>
</dbReference>
<dbReference type="EMBL" id="AXCY01000023">
    <property type="protein sequence ID" value="KGM11389.1"/>
    <property type="molecule type" value="Genomic_DNA"/>
</dbReference>
<evidence type="ECO:0000313" key="5">
    <source>
        <dbReference type="Proteomes" id="UP000029839"/>
    </source>
</evidence>
<feature type="region of interest" description="Disordered" evidence="2">
    <location>
        <begin position="1"/>
        <end position="23"/>
    </location>
</feature>
<dbReference type="InterPro" id="IPR036661">
    <property type="entry name" value="Luciferase-like_sf"/>
</dbReference>
<sequence>MSTPDTPSPAPDARGEQPTDRPTDLPLAVLDFVGIEHGESAHAAIEGAVEVAEAVEAAGYRRYWMSEHHNMDSLACSAPEILVAALGARTERIRIGAAGIMLPNHAPFKVAETFRTLLALYPGRIDLGLGRAPGTDPLTAHVLRRGTTVDVGADFPGQVAELLAFLGDGFPEGHPYRPLVAAPVVPERPEVFLLGSSPYGPRFAAVNGLRAVFAHHMSPEIATRVLREYRRDFEPAHDGDRPWSAISVLTFASDDAEAVLEFEAGWALTMQNLARGIREPLRPEQVREYAASDAFRRSRAAVALAEDRMVTGTADDVVARLRAIQADAEADEVVLVTPSIDRARRIASFEQVAAAWRARP</sequence>
<reference evidence="4 5" key="1">
    <citation type="submission" date="2013-08" db="EMBL/GenBank/DDBJ databases">
        <title>Genome sequencing of Cellulomonas carbonis T26.</title>
        <authorList>
            <person name="Chen F."/>
            <person name="Li Y."/>
            <person name="Wang G."/>
        </authorList>
    </citation>
    <scope>NUCLEOTIDE SEQUENCE [LARGE SCALE GENOMIC DNA]</scope>
    <source>
        <strain evidence="4 5">T26</strain>
    </source>
</reference>
<evidence type="ECO:0000256" key="2">
    <source>
        <dbReference type="SAM" id="MobiDB-lite"/>
    </source>
</evidence>
<dbReference type="PANTHER" id="PTHR30137:SF6">
    <property type="entry name" value="LUCIFERASE-LIKE MONOOXYGENASE"/>
    <property type="match status" value="1"/>
</dbReference>
<gene>
    <name evidence="4" type="ORF">N868_10805</name>
</gene>
<evidence type="ECO:0000256" key="1">
    <source>
        <dbReference type="ARBA" id="ARBA00007789"/>
    </source>
</evidence>
<organism evidence="4 5">
    <name type="scientific">Cellulomonas carbonis T26</name>
    <dbReference type="NCBI Taxonomy" id="947969"/>
    <lineage>
        <taxon>Bacteria</taxon>
        <taxon>Bacillati</taxon>
        <taxon>Actinomycetota</taxon>
        <taxon>Actinomycetes</taxon>
        <taxon>Micrococcales</taxon>
        <taxon>Cellulomonadaceae</taxon>
        <taxon>Cellulomonas</taxon>
    </lineage>
</organism>
<dbReference type="Proteomes" id="UP000029839">
    <property type="component" value="Unassembled WGS sequence"/>
</dbReference>
<dbReference type="GO" id="GO:0005829">
    <property type="term" value="C:cytosol"/>
    <property type="evidence" value="ECO:0007669"/>
    <property type="project" value="TreeGrafter"/>
</dbReference>
<proteinExistence type="predicted"/>
<dbReference type="InterPro" id="IPR019949">
    <property type="entry name" value="CmoO-like"/>
</dbReference>
<dbReference type="GO" id="GO:0004497">
    <property type="term" value="F:monooxygenase activity"/>
    <property type="evidence" value="ECO:0007669"/>
    <property type="project" value="UniProtKB-KW"/>
</dbReference>
<dbReference type="InterPro" id="IPR050766">
    <property type="entry name" value="Bact_Lucif_Oxidored"/>
</dbReference>
<dbReference type="PANTHER" id="PTHR30137">
    <property type="entry name" value="LUCIFERASE-LIKE MONOOXYGENASE"/>
    <property type="match status" value="1"/>
</dbReference>
<dbReference type="RefSeq" id="WP_202595151.1">
    <property type="nucleotide sequence ID" value="NZ_AXCY01000023.1"/>
</dbReference>
<feature type="domain" description="Luciferase-like" evidence="3">
    <location>
        <begin position="39"/>
        <end position="325"/>
    </location>
</feature>
<keyword evidence="5" id="KW-1185">Reference proteome</keyword>
<name>A0A0A0BW52_9CELL</name>
<protein>
    <submittedName>
        <fullName evidence="4">Monooxygenase</fullName>
    </submittedName>
</protein>
<keyword evidence="4" id="KW-0503">Monooxygenase</keyword>
<dbReference type="SUPFAM" id="SSF51679">
    <property type="entry name" value="Bacterial luciferase-like"/>
    <property type="match status" value="1"/>
</dbReference>